<dbReference type="InterPro" id="IPR043502">
    <property type="entry name" value="DNA/RNA_pol_sf"/>
</dbReference>
<dbReference type="InterPro" id="IPR013103">
    <property type="entry name" value="RVT_2"/>
</dbReference>
<accession>A0AAV5L2G9</accession>
<dbReference type="EMBL" id="BPVZ01000091">
    <property type="protein sequence ID" value="GKV31441.1"/>
    <property type="molecule type" value="Genomic_DNA"/>
</dbReference>
<dbReference type="SUPFAM" id="SSF56672">
    <property type="entry name" value="DNA/RNA polymerases"/>
    <property type="match status" value="1"/>
</dbReference>
<gene>
    <name evidence="3" type="ORF">SLEP1_g40127</name>
</gene>
<keyword evidence="4" id="KW-1185">Reference proteome</keyword>
<sequence length="275" mass="31761">MTEETRQGEVEEAEQQPKQQLRLSTREQKPNPKYANIALIEASSVTKPENYEEATQSIEWRKEMEEEIKALRQNQTWELVPKPNDYGIDYDETYNPMAKITTIRVLLALAASKSWKLWQMDVKNAFFHGEIDREIYMEQPCGFEDKRHPKYVCKLKKALYGLKQAPRAWPNISFTVEVVSRFMQNPKKPHLEAVRRILKYVKATLDYGILYKSGIECKVVGYCDADYAGCHDTRRSTIGYVFNLGSGAVSWCSKRQLTVSLSTTEVEYRIVAVVA</sequence>
<proteinExistence type="predicted"/>
<evidence type="ECO:0000313" key="3">
    <source>
        <dbReference type="EMBL" id="GKV31441.1"/>
    </source>
</evidence>
<evidence type="ECO:0000313" key="4">
    <source>
        <dbReference type="Proteomes" id="UP001054252"/>
    </source>
</evidence>
<dbReference type="PANTHER" id="PTHR11439:SF475">
    <property type="entry name" value="CYSTEINE-RICH RLK (RECEPTOR-LIKE PROTEIN KINASE) 8"/>
    <property type="match status" value="1"/>
</dbReference>
<protein>
    <recommendedName>
        <fullName evidence="2">Reverse transcriptase Ty1/copia-type domain-containing protein</fullName>
    </recommendedName>
</protein>
<feature type="domain" description="Reverse transcriptase Ty1/copia-type" evidence="2">
    <location>
        <begin position="87"/>
        <end position="172"/>
    </location>
</feature>
<feature type="region of interest" description="Disordered" evidence="1">
    <location>
        <begin position="1"/>
        <end position="33"/>
    </location>
</feature>
<dbReference type="CDD" id="cd09272">
    <property type="entry name" value="RNase_HI_RT_Ty1"/>
    <property type="match status" value="1"/>
</dbReference>
<organism evidence="3 4">
    <name type="scientific">Rubroshorea leprosula</name>
    <dbReference type="NCBI Taxonomy" id="152421"/>
    <lineage>
        <taxon>Eukaryota</taxon>
        <taxon>Viridiplantae</taxon>
        <taxon>Streptophyta</taxon>
        <taxon>Embryophyta</taxon>
        <taxon>Tracheophyta</taxon>
        <taxon>Spermatophyta</taxon>
        <taxon>Magnoliopsida</taxon>
        <taxon>eudicotyledons</taxon>
        <taxon>Gunneridae</taxon>
        <taxon>Pentapetalae</taxon>
        <taxon>rosids</taxon>
        <taxon>malvids</taxon>
        <taxon>Malvales</taxon>
        <taxon>Dipterocarpaceae</taxon>
        <taxon>Rubroshorea</taxon>
    </lineage>
</organism>
<evidence type="ECO:0000256" key="1">
    <source>
        <dbReference type="SAM" id="MobiDB-lite"/>
    </source>
</evidence>
<dbReference type="PANTHER" id="PTHR11439">
    <property type="entry name" value="GAG-POL-RELATED RETROTRANSPOSON"/>
    <property type="match status" value="1"/>
</dbReference>
<reference evidence="3 4" key="1">
    <citation type="journal article" date="2021" name="Commun. Biol.">
        <title>The genome of Shorea leprosula (Dipterocarpaceae) highlights the ecological relevance of drought in aseasonal tropical rainforests.</title>
        <authorList>
            <person name="Ng K.K.S."/>
            <person name="Kobayashi M.J."/>
            <person name="Fawcett J.A."/>
            <person name="Hatakeyama M."/>
            <person name="Paape T."/>
            <person name="Ng C.H."/>
            <person name="Ang C.C."/>
            <person name="Tnah L.H."/>
            <person name="Lee C.T."/>
            <person name="Nishiyama T."/>
            <person name="Sese J."/>
            <person name="O'Brien M.J."/>
            <person name="Copetti D."/>
            <person name="Mohd Noor M.I."/>
            <person name="Ong R.C."/>
            <person name="Putra M."/>
            <person name="Sireger I.Z."/>
            <person name="Indrioko S."/>
            <person name="Kosugi Y."/>
            <person name="Izuno A."/>
            <person name="Isagi Y."/>
            <person name="Lee S.L."/>
            <person name="Shimizu K.K."/>
        </authorList>
    </citation>
    <scope>NUCLEOTIDE SEQUENCE [LARGE SCALE GENOMIC DNA]</scope>
    <source>
        <strain evidence="3">214</strain>
    </source>
</reference>
<comment type="caution">
    <text evidence="3">The sequence shown here is derived from an EMBL/GenBank/DDBJ whole genome shotgun (WGS) entry which is preliminary data.</text>
</comment>
<dbReference type="Proteomes" id="UP001054252">
    <property type="component" value="Unassembled WGS sequence"/>
</dbReference>
<dbReference type="AlphaFoldDB" id="A0AAV5L2G9"/>
<dbReference type="Pfam" id="PF07727">
    <property type="entry name" value="RVT_2"/>
    <property type="match status" value="1"/>
</dbReference>
<name>A0AAV5L2G9_9ROSI</name>
<evidence type="ECO:0000259" key="2">
    <source>
        <dbReference type="Pfam" id="PF07727"/>
    </source>
</evidence>